<dbReference type="RefSeq" id="WP_256374644.1">
    <property type="nucleotide sequence ID" value="NZ_JFZZ01000068.1"/>
</dbReference>
<gene>
    <name evidence="1" type="ORF">L497_2383</name>
</gene>
<organism evidence="1 2">
    <name type="scientific">Bordetella holmesii CDC-H585-BH</name>
    <dbReference type="NCBI Taxonomy" id="1331206"/>
    <lineage>
        <taxon>Bacteria</taxon>
        <taxon>Pseudomonadati</taxon>
        <taxon>Pseudomonadota</taxon>
        <taxon>Betaproteobacteria</taxon>
        <taxon>Burkholderiales</taxon>
        <taxon>Alcaligenaceae</taxon>
        <taxon>Bordetella</taxon>
    </lineage>
</organism>
<comment type="caution">
    <text evidence="1">The sequence shown here is derived from an EMBL/GenBank/DDBJ whole genome shotgun (WGS) entry which is preliminary data.</text>
</comment>
<reference evidence="1 2" key="1">
    <citation type="submission" date="2014-03" db="EMBL/GenBank/DDBJ databases">
        <title>Genome sequence of Bordetella holmseii.</title>
        <authorList>
            <person name="Harvill E."/>
            <person name="Goodfield L.L."/>
            <person name="Ivanov Y."/>
            <person name="Meyer J.A."/>
            <person name="Newth C."/>
            <person name="Cassiday P."/>
            <person name="Tondella M.L."/>
            <person name="Liao P."/>
            <person name="Zimmerman J."/>
            <person name="Meert K."/>
            <person name="Wessel D."/>
            <person name="Berger J."/>
            <person name="Dean J.M."/>
            <person name="Holubkov R."/>
            <person name="Burr J."/>
            <person name="Liu T."/>
            <person name="Brinkac L.M."/>
            <person name="Sanka R."/>
            <person name="Kim M."/>
            <person name="Losada L."/>
        </authorList>
    </citation>
    <scope>NUCLEOTIDE SEQUENCE [LARGE SCALE GENOMIC DNA]</scope>
    <source>
        <strain evidence="1 2">CDC-H585-BH</strain>
    </source>
</reference>
<evidence type="ECO:0000313" key="1">
    <source>
        <dbReference type="EMBL" id="KAK90883.1"/>
    </source>
</evidence>
<dbReference type="Proteomes" id="UP000026682">
    <property type="component" value="Unassembled WGS sequence"/>
</dbReference>
<dbReference type="AlphaFoldDB" id="A0A158M3B4"/>
<dbReference type="STRING" id="35814.BBB42_14945"/>
<accession>A0A158M3B4</accession>
<dbReference type="GeneID" id="93122029"/>
<proteinExistence type="predicted"/>
<sequence length="40" mass="4285">MPWTDVLMAKVLRGDLDPRHWAVQAGGVRALAAALEAARA</sequence>
<dbReference type="PATRIC" id="fig|1331206.3.peg.1857"/>
<evidence type="ECO:0000313" key="2">
    <source>
        <dbReference type="Proteomes" id="UP000026682"/>
    </source>
</evidence>
<name>A0A158M3B4_9BORD</name>
<dbReference type="EMBL" id="JFZZ01000068">
    <property type="protein sequence ID" value="KAK90883.1"/>
    <property type="molecule type" value="Genomic_DNA"/>
</dbReference>
<protein>
    <submittedName>
        <fullName evidence="1">Uncharacterized protein</fullName>
    </submittedName>
</protein>